<dbReference type="InterPro" id="IPR014776">
    <property type="entry name" value="4pyrrole_Mease_sub2"/>
</dbReference>
<keyword evidence="5 7" id="KW-0808">Transferase</keyword>
<proteinExistence type="inferred from homology"/>
<keyword evidence="6" id="KW-0949">S-adenosyl-L-methionine</keyword>
<dbReference type="InterPro" id="IPR000878">
    <property type="entry name" value="4pyrrol_Mease"/>
</dbReference>
<comment type="similarity">
    <text evidence="2 7">Belongs to the precorrin methyltransferase family.</text>
</comment>
<dbReference type="InterPro" id="IPR014777">
    <property type="entry name" value="4pyrrole_Mease_sub1"/>
</dbReference>
<gene>
    <name evidence="9" type="ORF">EF806_03700</name>
</gene>
<evidence type="ECO:0000256" key="3">
    <source>
        <dbReference type="ARBA" id="ARBA00022573"/>
    </source>
</evidence>
<keyword evidence="3" id="KW-0169">Cobalamin biosynthesis</keyword>
<evidence type="ECO:0000256" key="7">
    <source>
        <dbReference type="RuleBase" id="RU003960"/>
    </source>
</evidence>
<dbReference type="Proteomes" id="UP000317158">
    <property type="component" value="Unassembled WGS sequence"/>
</dbReference>
<organism evidence="9 10">
    <name type="scientific">Methanoliparum thermophilum</name>
    <dbReference type="NCBI Taxonomy" id="2491083"/>
    <lineage>
        <taxon>Archaea</taxon>
        <taxon>Methanobacteriati</taxon>
        <taxon>Methanobacteriota</taxon>
        <taxon>Candidatus Methanoliparia</taxon>
        <taxon>Candidatus Methanoliparales</taxon>
        <taxon>Candidatus Methanoliparaceae</taxon>
        <taxon>Candidatus Methanoliparum</taxon>
    </lineage>
</organism>
<evidence type="ECO:0000256" key="6">
    <source>
        <dbReference type="ARBA" id="ARBA00022691"/>
    </source>
</evidence>
<name>A0A520KRP2_METT2</name>
<dbReference type="InterPro" id="IPR050161">
    <property type="entry name" value="Siro_Cobalamin_biosynth"/>
</dbReference>
<dbReference type="InterPro" id="IPR003043">
    <property type="entry name" value="Uropor_MeTrfase_CS"/>
</dbReference>
<evidence type="ECO:0000256" key="5">
    <source>
        <dbReference type="ARBA" id="ARBA00022679"/>
    </source>
</evidence>
<feature type="domain" description="Tetrapyrrole methylase" evidence="8">
    <location>
        <begin position="5"/>
        <end position="205"/>
    </location>
</feature>
<dbReference type="AlphaFoldDB" id="A0A520KRP2"/>
<comment type="pathway">
    <text evidence="1">Cofactor biosynthesis; adenosylcobalamin biosynthesis.</text>
</comment>
<evidence type="ECO:0000256" key="1">
    <source>
        <dbReference type="ARBA" id="ARBA00004953"/>
    </source>
</evidence>
<comment type="caution">
    <text evidence="9">The sequence shown here is derived from an EMBL/GenBank/DDBJ whole genome shotgun (WGS) entry which is preliminary data.</text>
</comment>
<dbReference type="Gene3D" id="3.40.1010.10">
    <property type="entry name" value="Cobalt-precorrin-4 Transmethylase, Domain 1"/>
    <property type="match status" value="1"/>
</dbReference>
<evidence type="ECO:0000259" key="8">
    <source>
        <dbReference type="Pfam" id="PF00590"/>
    </source>
</evidence>
<dbReference type="Gene3D" id="3.30.950.10">
    <property type="entry name" value="Methyltransferase, Cobalt-precorrin-4 Transmethylase, Domain 2"/>
    <property type="match status" value="1"/>
</dbReference>
<protein>
    <submittedName>
        <fullName evidence="9">Radical SAM protein</fullName>
    </submittedName>
</protein>
<dbReference type="PROSITE" id="PS00839">
    <property type="entry name" value="SUMT_1"/>
    <property type="match status" value="1"/>
</dbReference>
<evidence type="ECO:0000256" key="2">
    <source>
        <dbReference type="ARBA" id="ARBA00005879"/>
    </source>
</evidence>
<dbReference type="InterPro" id="IPR035996">
    <property type="entry name" value="4pyrrol_Methylase_sf"/>
</dbReference>
<dbReference type="Pfam" id="PF00590">
    <property type="entry name" value="TP_methylase"/>
    <property type="match status" value="1"/>
</dbReference>
<dbReference type="UniPathway" id="UPA00148"/>
<dbReference type="SUPFAM" id="SSF53790">
    <property type="entry name" value="Tetrapyrrole methylase"/>
    <property type="match status" value="1"/>
</dbReference>
<dbReference type="GO" id="GO:0051536">
    <property type="term" value="F:iron-sulfur cluster binding"/>
    <property type="evidence" value="ECO:0007669"/>
    <property type="project" value="InterPro"/>
</dbReference>
<dbReference type="GO" id="GO:0032259">
    <property type="term" value="P:methylation"/>
    <property type="evidence" value="ECO:0007669"/>
    <property type="project" value="UniProtKB-KW"/>
</dbReference>
<evidence type="ECO:0000313" key="9">
    <source>
        <dbReference type="EMBL" id="RZN64459.1"/>
    </source>
</evidence>
<accession>A0A520KRP2</accession>
<dbReference type="GO" id="GO:0009236">
    <property type="term" value="P:cobalamin biosynthetic process"/>
    <property type="evidence" value="ECO:0007669"/>
    <property type="project" value="UniProtKB-UniPathway"/>
</dbReference>
<evidence type="ECO:0000256" key="4">
    <source>
        <dbReference type="ARBA" id="ARBA00022603"/>
    </source>
</evidence>
<dbReference type="EMBL" id="RXIF01000006">
    <property type="protein sequence ID" value="RZN64459.1"/>
    <property type="molecule type" value="Genomic_DNA"/>
</dbReference>
<keyword evidence="4 7" id="KW-0489">Methyltransferase</keyword>
<sequence>MDVRKIFFVGAGPGDPELLTLKAIKVLKTANLIIYPGSIISKDIISEFNGEKIDSYKKSLEEIVDIISKAVDDGKTVVRLQSGDPSIYSALDEQITELKKRDIDVEIIPGVSSVFASSAALKKELTIPGISQTVVITRPAGKTLDKDIIEELARLPITLVILLGIGLLEELVEKIRKNRGIVPVSVVYHASRVDQIIIDGDTEDIIDKVKSAGIKRTAVIIVWLEGNKKRSLLYRGEEKDED</sequence>
<dbReference type="PANTHER" id="PTHR45790:SF4">
    <property type="entry name" value="COBALT-PRECORRIN-4 C(11)-METHYLTRANSFERASE"/>
    <property type="match status" value="1"/>
</dbReference>
<dbReference type="PROSITE" id="PS00840">
    <property type="entry name" value="SUMT_2"/>
    <property type="match status" value="1"/>
</dbReference>
<evidence type="ECO:0000313" key="10">
    <source>
        <dbReference type="Proteomes" id="UP000317158"/>
    </source>
</evidence>
<reference evidence="9 10" key="1">
    <citation type="journal article" date="2019" name="Nat. Microbiol.">
        <title>Wide diversity of methane and short-chain alkane metabolisms in uncultured archaea.</title>
        <authorList>
            <person name="Borrel G."/>
            <person name="Adam P.S."/>
            <person name="McKay L.J."/>
            <person name="Chen L.X."/>
            <person name="Sierra-Garcia I.N."/>
            <person name="Sieber C.M."/>
            <person name="Letourneur Q."/>
            <person name="Ghozlane A."/>
            <person name="Andersen G.L."/>
            <person name="Li W.J."/>
            <person name="Hallam S.J."/>
            <person name="Muyzer G."/>
            <person name="de Oliveira V.M."/>
            <person name="Inskeep W.P."/>
            <person name="Banfield J.F."/>
            <person name="Gribaldo S."/>
        </authorList>
    </citation>
    <scope>NUCLEOTIDE SEQUENCE [LARGE SCALE GENOMIC DNA]</scope>
    <source>
        <strain evidence="9">NM1a</strain>
    </source>
</reference>
<dbReference type="InterPro" id="IPR006362">
    <property type="entry name" value="Cbl_synth_CobM/CibF"/>
</dbReference>
<dbReference type="CDD" id="cd11641">
    <property type="entry name" value="Precorrin-4_C11-MT"/>
    <property type="match status" value="1"/>
</dbReference>
<dbReference type="GO" id="GO:0046026">
    <property type="term" value="F:precorrin-4 C11-methyltransferase activity"/>
    <property type="evidence" value="ECO:0007669"/>
    <property type="project" value="InterPro"/>
</dbReference>
<dbReference type="PANTHER" id="PTHR45790">
    <property type="entry name" value="SIROHEME SYNTHASE-RELATED"/>
    <property type="match status" value="1"/>
</dbReference>